<accession>A0A8S5M1A1</accession>
<proteinExistence type="predicted"/>
<dbReference type="EMBL" id="BK014790">
    <property type="protein sequence ID" value="DAD75823.1"/>
    <property type="molecule type" value="Genomic_DNA"/>
</dbReference>
<protein>
    <submittedName>
        <fullName evidence="1">Uncharacterized protein</fullName>
    </submittedName>
</protein>
<name>A0A8S5M1A1_9CAUD</name>
<reference evidence="1" key="1">
    <citation type="journal article" date="2021" name="Proc. Natl. Acad. Sci. U.S.A.">
        <title>A Catalog of Tens of Thousands of Viruses from Human Metagenomes Reveals Hidden Associations with Chronic Diseases.</title>
        <authorList>
            <person name="Tisza M.J."/>
            <person name="Buck C.B."/>
        </authorList>
    </citation>
    <scope>NUCLEOTIDE SEQUENCE</scope>
    <source>
        <strain evidence="1">Ct37J14</strain>
    </source>
</reference>
<sequence>MAHIHHPILLALYLLIHTNYNSFRSTISYHLLELNAIISYN</sequence>
<evidence type="ECO:0000313" key="1">
    <source>
        <dbReference type="EMBL" id="DAD75823.1"/>
    </source>
</evidence>
<organism evidence="1">
    <name type="scientific">Siphoviridae sp. ct37J14</name>
    <dbReference type="NCBI Taxonomy" id="2826280"/>
    <lineage>
        <taxon>Viruses</taxon>
        <taxon>Duplodnaviria</taxon>
        <taxon>Heunggongvirae</taxon>
        <taxon>Uroviricota</taxon>
        <taxon>Caudoviricetes</taxon>
    </lineage>
</organism>